<evidence type="ECO:0000313" key="7">
    <source>
        <dbReference type="EMBL" id="TPP54460.1"/>
    </source>
</evidence>
<keyword evidence="5" id="KW-1015">Disulfide bond</keyword>
<evidence type="ECO:0000256" key="1">
    <source>
        <dbReference type="ARBA" id="ARBA00004613"/>
    </source>
</evidence>
<organism evidence="7 8">
    <name type="scientific">Fasciola gigantica</name>
    <name type="common">Giant liver fluke</name>
    <dbReference type="NCBI Taxonomy" id="46835"/>
    <lineage>
        <taxon>Eukaryota</taxon>
        <taxon>Metazoa</taxon>
        <taxon>Spiralia</taxon>
        <taxon>Lophotrochozoa</taxon>
        <taxon>Platyhelminthes</taxon>
        <taxon>Trematoda</taxon>
        <taxon>Digenea</taxon>
        <taxon>Plagiorchiida</taxon>
        <taxon>Echinostomata</taxon>
        <taxon>Echinostomatoidea</taxon>
        <taxon>Fasciolidae</taxon>
        <taxon>Fasciola</taxon>
    </lineage>
</organism>
<feature type="domain" description="UPF0506" evidence="6">
    <location>
        <begin position="42"/>
        <end position="100"/>
    </location>
</feature>
<sequence>MLFQKGILTKDQYLCKFFFIGIILIQIPRVVQAFWSEDNMPCKNLDSFCRKLPLAQRCCGDTVCQLHGIFKGTCVRCLKDGAFCFHSSECCGGRCYWLFCR</sequence>
<accession>A0A504Y849</accession>
<evidence type="ECO:0000256" key="3">
    <source>
        <dbReference type="ARBA" id="ARBA00022729"/>
    </source>
</evidence>
<evidence type="ECO:0000259" key="6">
    <source>
        <dbReference type="Pfam" id="PF11703"/>
    </source>
</evidence>
<dbReference type="OrthoDB" id="6276447at2759"/>
<reference evidence="7 8" key="1">
    <citation type="submission" date="2019-04" db="EMBL/GenBank/DDBJ databases">
        <title>Annotation for the trematode Fasciola gigantica.</title>
        <authorList>
            <person name="Choi Y.-J."/>
        </authorList>
    </citation>
    <scope>NUCLEOTIDE SEQUENCE [LARGE SCALE GENOMIC DNA]</scope>
    <source>
        <strain evidence="7">Uganda_cow_1</strain>
    </source>
</reference>
<name>A0A504Y849_FASGI</name>
<keyword evidence="4" id="KW-0960">Knottin</keyword>
<keyword evidence="8" id="KW-1185">Reference proteome</keyword>
<evidence type="ECO:0000256" key="2">
    <source>
        <dbReference type="ARBA" id="ARBA00022525"/>
    </source>
</evidence>
<evidence type="ECO:0000313" key="8">
    <source>
        <dbReference type="Proteomes" id="UP000316759"/>
    </source>
</evidence>
<comment type="caution">
    <text evidence="7">The sequence shown here is derived from an EMBL/GenBank/DDBJ whole genome shotgun (WGS) entry which is preliminary data.</text>
</comment>
<dbReference type="Proteomes" id="UP000316759">
    <property type="component" value="Unassembled WGS sequence"/>
</dbReference>
<proteinExistence type="predicted"/>
<keyword evidence="2" id="KW-0964">Secreted</keyword>
<dbReference type="EMBL" id="SUNJ01015521">
    <property type="protein sequence ID" value="TPP54460.1"/>
    <property type="molecule type" value="Genomic_DNA"/>
</dbReference>
<evidence type="ECO:0000256" key="5">
    <source>
        <dbReference type="ARBA" id="ARBA00023157"/>
    </source>
</evidence>
<dbReference type="InterPro" id="IPR021712">
    <property type="entry name" value="UPF0506"/>
</dbReference>
<dbReference type="Pfam" id="PF11703">
    <property type="entry name" value="UPF0506"/>
    <property type="match status" value="1"/>
</dbReference>
<dbReference type="GO" id="GO:0005576">
    <property type="term" value="C:extracellular region"/>
    <property type="evidence" value="ECO:0007669"/>
    <property type="project" value="UniProtKB-SubCell"/>
</dbReference>
<gene>
    <name evidence="7" type="ORF">FGIG_05279</name>
</gene>
<keyword evidence="3" id="KW-0732">Signal</keyword>
<comment type="subcellular location">
    <subcellularLocation>
        <location evidence="1">Secreted</location>
    </subcellularLocation>
</comment>
<evidence type="ECO:0000256" key="4">
    <source>
        <dbReference type="ARBA" id="ARBA00022854"/>
    </source>
</evidence>
<dbReference type="AlphaFoldDB" id="A0A504Y849"/>
<protein>
    <recommendedName>
        <fullName evidence="6">UPF0506 domain-containing protein</fullName>
    </recommendedName>
</protein>